<keyword evidence="9" id="KW-1185">Reference proteome</keyword>
<dbReference type="InterPro" id="IPR026992">
    <property type="entry name" value="DIOX_N"/>
</dbReference>
<dbReference type="AlphaFoldDB" id="A0A5N6QDP1"/>
<keyword evidence="3" id="KW-0847">Vitamin C</keyword>
<evidence type="ECO:0000256" key="4">
    <source>
        <dbReference type="ARBA" id="ARBA00023002"/>
    </source>
</evidence>
<dbReference type="GO" id="GO:0016491">
    <property type="term" value="F:oxidoreductase activity"/>
    <property type="evidence" value="ECO:0007669"/>
    <property type="project" value="UniProtKB-KW"/>
</dbReference>
<evidence type="ECO:0000256" key="6">
    <source>
        <dbReference type="RuleBase" id="RU003682"/>
    </source>
</evidence>
<sequence length="368" mass="41547">MASLEPNDCWSSNSVLSVMELTKEQMIAIPQSYICPHDQEPLALSADCTPLPTITTIDMKKLAFGEATATGLELEKLHSTCKDWGFFQLVNHGVSSSLLKKLKHEIEEFFKLPLEEKMKYKVKPGDVEGYGTVVRSKGQKLDWGDRFYMTVNPIHRRKPYLFPELPPSLRDTLESYFLELQKLAMTLMVLIGKAVKMGTREVEELFEDGLQSMRMTYYPPCSQPELVIGLSPHSDLTGVTILHQVNGVDGLQIKKDGVWIPVSFLPDAFVVNVGDIMEILSNGAYTSVEHRATVNSEKERISIAMFFNPKLDAEIGPAKSLLNTGTPPLFKRIGMEEYVKDYFSRNMNGKSLDNMRIQNGEHMQHMHV</sequence>
<dbReference type="PANTHER" id="PTHR47991">
    <property type="entry name" value="OXOGLUTARATE/IRON-DEPENDENT DIOXYGENASE"/>
    <property type="match status" value="1"/>
</dbReference>
<dbReference type="OrthoDB" id="288590at2759"/>
<comment type="similarity">
    <text evidence="1 6">Belongs to the iron/ascorbate-dependent oxidoreductase family.</text>
</comment>
<dbReference type="SUPFAM" id="SSF51197">
    <property type="entry name" value="Clavaminate synthase-like"/>
    <property type="match status" value="1"/>
</dbReference>
<dbReference type="EMBL" id="CM017321">
    <property type="protein sequence ID" value="KAE7996320.1"/>
    <property type="molecule type" value="Genomic_DNA"/>
</dbReference>
<evidence type="ECO:0000256" key="5">
    <source>
        <dbReference type="ARBA" id="ARBA00023004"/>
    </source>
</evidence>
<dbReference type="PROSITE" id="PS51471">
    <property type="entry name" value="FE2OG_OXY"/>
    <property type="match status" value="1"/>
</dbReference>
<protein>
    <recommendedName>
        <fullName evidence="7">Fe2OG dioxygenase domain-containing protein</fullName>
    </recommendedName>
</protein>
<dbReference type="Gene3D" id="2.60.120.330">
    <property type="entry name" value="B-lactam Antibiotic, Isopenicillin N Synthase, Chain"/>
    <property type="match status" value="1"/>
</dbReference>
<proteinExistence type="inferred from homology"/>
<reference evidence="8 9" key="1">
    <citation type="submission" date="2019-06" db="EMBL/GenBank/DDBJ databases">
        <title>A chromosomal-level reference genome of Carpinus fangiana (Coryloideae, Betulaceae).</title>
        <authorList>
            <person name="Yang X."/>
            <person name="Wang Z."/>
            <person name="Zhang L."/>
            <person name="Hao G."/>
            <person name="Liu J."/>
            <person name="Yang Y."/>
        </authorList>
    </citation>
    <scope>NUCLEOTIDE SEQUENCE [LARGE SCALE GENOMIC DNA]</scope>
    <source>
        <strain evidence="8">Cfa_2016G</strain>
        <tissue evidence="8">Leaf</tissue>
    </source>
</reference>
<dbReference type="FunFam" id="2.60.120.330:FF:000001">
    <property type="entry name" value="Protein SRG1"/>
    <property type="match status" value="1"/>
</dbReference>
<evidence type="ECO:0000256" key="1">
    <source>
        <dbReference type="ARBA" id="ARBA00008056"/>
    </source>
</evidence>
<keyword evidence="4 6" id="KW-0560">Oxidoreductase</keyword>
<evidence type="ECO:0000313" key="8">
    <source>
        <dbReference type="EMBL" id="KAE7996320.1"/>
    </source>
</evidence>
<name>A0A5N6QDP1_9ROSI</name>
<dbReference type="InterPro" id="IPR027443">
    <property type="entry name" value="IPNS-like_sf"/>
</dbReference>
<dbReference type="GO" id="GO:0031418">
    <property type="term" value="F:L-ascorbic acid binding"/>
    <property type="evidence" value="ECO:0007669"/>
    <property type="project" value="UniProtKB-KW"/>
</dbReference>
<dbReference type="InterPro" id="IPR044861">
    <property type="entry name" value="IPNS-like_FE2OG_OXY"/>
</dbReference>
<keyword evidence="2 6" id="KW-0479">Metal-binding</keyword>
<keyword evidence="5 6" id="KW-0408">Iron</keyword>
<evidence type="ECO:0000259" key="7">
    <source>
        <dbReference type="PROSITE" id="PS51471"/>
    </source>
</evidence>
<feature type="domain" description="Fe2OG dioxygenase" evidence="7">
    <location>
        <begin position="209"/>
        <end position="309"/>
    </location>
</feature>
<dbReference type="InterPro" id="IPR050295">
    <property type="entry name" value="Plant_2OG-oxidoreductases"/>
</dbReference>
<organism evidence="8 9">
    <name type="scientific">Carpinus fangiana</name>
    <dbReference type="NCBI Taxonomy" id="176857"/>
    <lineage>
        <taxon>Eukaryota</taxon>
        <taxon>Viridiplantae</taxon>
        <taxon>Streptophyta</taxon>
        <taxon>Embryophyta</taxon>
        <taxon>Tracheophyta</taxon>
        <taxon>Spermatophyta</taxon>
        <taxon>Magnoliopsida</taxon>
        <taxon>eudicotyledons</taxon>
        <taxon>Gunneridae</taxon>
        <taxon>Pentapetalae</taxon>
        <taxon>rosids</taxon>
        <taxon>fabids</taxon>
        <taxon>Fagales</taxon>
        <taxon>Betulaceae</taxon>
        <taxon>Carpinus</taxon>
    </lineage>
</organism>
<dbReference type="Proteomes" id="UP000327013">
    <property type="component" value="Chromosome 1"/>
</dbReference>
<accession>A0A5N6QDP1</accession>
<evidence type="ECO:0000256" key="3">
    <source>
        <dbReference type="ARBA" id="ARBA00022896"/>
    </source>
</evidence>
<evidence type="ECO:0000313" key="9">
    <source>
        <dbReference type="Proteomes" id="UP000327013"/>
    </source>
</evidence>
<gene>
    <name evidence="8" type="ORF">FH972_001052</name>
</gene>
<dbReference type="GO" id="GO:0046872">
    <property type="term" value="F:metal ion binding"/>
    <property type="evidence" value="ECO:0007669"/>
    <property type="project" value="UniProtKB-KW"/>
</dbReference>
<evidence type="ECO:0000256" key="2">
    <source>
        <dbReference type="ARBA" id="ARBA00022723"/>
    </source>
</evidence>
<dbReference type="InterPro" id="IPR005123">
    <property type="entry name" value="Oxoglu/Fe-dep_dioxygenase_dom"/>
</dbReference>
<dbReference type="Pfam" id="PF14226">
    <property type="entry name" value="DIOX_N"/>
    <property type="match status" value="1"/>
</dbReference>
<dbReference type="Pfam" id="PF03171">
    <property type="entry name" value="2OG-FeII_Oxy"/>
    <property type="match status" value="1"/>
</dbReference>